<dbReference type="GO" id="GO:0008233">
    <property type="term" value="F:peptidase activity"/>
    <property type="evidence" value="ECO:0007669"/>
    <property type="project" value="UniProtKB-KW"/>
</dbReference>
<evidence type="ECO:0000313" key="7">
    <source>
        <dbReference type="EMBL" id="UWP59618.1"/>
    </source>
</evidence>
<dbReference type="GO" id="GO:0006508">
    <property type="term" value="P:proteolysis"/>
    <property type="evidence" value="ECO:0007669"/>
    <property type="project" value="UniProtKB-KW"/>
</dbReference>
<dbReference type="RefSeq" id="WP_028527794.1">
    <property type="nucleotide sequence ID" value="NZ_CABLBR010000005.1"/>
</dbReference>
<keyword evidence="8" id="KW-1185">Reference proteome</keyword>
<evidence type="ECO:0000256" key="1">
    <source>
        <dbReference type="ARBA" id="ARBA00022517"/>
    </source>
</evidence>
<dbReference type="CDD" id="cd16332">
    <property type="entry name" value="Prp-like"/>
    <property type="match status" value="1"/>
</dbReference>
<dbReference type="InterPro" id="IPR036764">
    <property type="entry name" value="Peptidase_Prp_sf"/>
</dbReference>
<dbReference type="EMBL" id="CP102290">
    <property type="protein sequence ID" value="UWP59618.1"/>
    <property type="molecule type" value="Genomic_DNA"/>
</dbReference>
<accession>A0ABY5VHU8</accession>
<proteinExistence type="inferred from homology"/>
<dbReference type="Proteomes" id="UP001060164">
    <property type="component" value="Chromosome"/>
</dbReference>
<keyword evidence="1" id="KW-0690">Ribosome biogenesis</keyword>
<evidence type="ECO:0000256" key="3">
    <source>
        <dbReference type="ARBA" id="ARBA00022801"/>
    </source>
</evidence>
<gene>
    <name evidence="7" type="ORF">NQ502_00725</name>
</gene>
<reference evidence="7" key="1">
    <citation type="journal article" date="2022" name="Cell">
        <title>Design, construction, and in vivo augmentation of a complex gut microbiome.</title>
        <authorList>
            <person name="Cheng A.G."/>
            <person name="Ho P.Y."/>
            <person name="Aranda-Diaz A."/>
            <person name="Jain S."/>
            <person name="Yu F.B."/>
            <person name="Meng X."/>
            <person name="Wang M."/>
            <person name="Iakiviak M."/>
            <person name="Nagashima K."/>
            <person name="Zhao A."/>
            <person name="Murugkar P."/>
            <person name="Patil A."/>
            <person name="Atabakhsh K."/>
            <person name="Weakley A."/>
            <person name="Yan J."/>
            <person name="Brumbaugh A.R."/>
            <person name="Higginbottom S."/>
            <person name="Dimas A."/>
            <person name="Shiver A.L."/>
            <person name="Deutschbauer A."/>
            <person name="Neff N."/>
            <person name="Sonnenburg J.L."/>
            <person name="Huang K.C."/>
            <person name="Fischbach M.A."/>
        </authorList>
    </citation>
    <scope>NUCLEOTIDE SEQUENCE</scope>
    <source>
        <strain evidence="7">DSM 19829</strain>
    </source>
</reference>
<evidence type="ECO:0000256" key="6">
    <source>
        <dbReference type="ARBA" id="ARBA00044538"/>
    </source>
</evidence>
<dbReference type="SUPFAM" id="SSF118010">
    <property type="entry name" value="TM1457-like"/>
    <property type="match status" value="1"/>
</dbReference>
<sequence length="106" mass="11704">MIEITIFVNNNRCIGIESKGHAGYGAHGNDIVCAAVSALTINTLNSIETFTEDDFEGGQDDGYLEFHLTQPVSDRAQLLLDSLVLGLREIRKNYGNKFIEITTKEV</sequence>
<evidence type="ECO:0000313" key="8">
    <source>
        <dbReference type="Proteomes" id="UP001060164"/>
    </source>
</evidence>
<dbReference type="PANTHER" id="PTHR39178">
    <property type="entry name" value="HYPOTHETICAL RIBOSOME-ASSOCIATED PROTEIN"/>
    <property type="match status" value="1"/>
</dbReference>
<dbReference type="InterPro" id="IPR007422">
    <property type="entry name" value="Peptidase_Prp"/>
</dbReference>
<keyword evidence="4" id="KW-0788">Thiol protease</keyword>
<organism evidence="7 8">
    <name type="scientific">Ruminococcus gauvreauii</name>
    <dbReference type="NCBI Taxonomy" id="438033"/>
    <lineage>
        <taxon>Bacteria</taxon>
        <taxon>Bacillati</taxon>
        <taxon>Bacillota</taxon>
        <taxon>Clostridia</taxon>
        <taxon>Eubacteriales</taxon>
        <taxon>Oscillospiraceae</taxon>
        <taxon>Ruminococcus</taxon>
    </lineage>
</organism>
<evidence type="ECO:0000256" key="4">
    <source>
        <dbReference type="ARBA" id="ARBA00022807"/>
    </source>
</evidence>
<keyword evidence="2 7" id="KW-0645">Protease</keyword>
<comment type="similarity">
    <text evidence="5">Belongs to the Prp family.</text>
</comment>
<dbReference type="PANTHER" id="PTHR39178:SF1">
    <property type="entry name" value="RIBOSOMAL-PROCESSING CYSTEINE PROTEASE PRP"/>
    <property type="match status" value="1"/>
</dbReference>
<dbReference type="Gene3D" id="3.30.70.1490">
    <property type="entry name" value="Cysteine protease Prp"/>
    <property type="match status" value="1"/>
</dbReference>
<dbReference type="Pfam" id="PF04327">
    <property type="entry name" value="Peptidase_Prp"/>
    <property type="match status" value="1"/>
</dbReference>
<evidence type="ECO:0000256" key="5">
    <source>
        <dbReference type="ARBA" id="ARBA00044503"/>
    </source>
</evidence>
<protein>
    <recommendedName>
        <fullName evidence="6">Ribosomal processing cysteine protease Prp</fullName>
    </recommendedName>
</protein>
<evidence type="ECO:0000256" key="2">
    <source>
        <dbReference type="ARBA" id="ARBA00022670"/>
    </source>
</evidence>
<keyword evidence="3" id="KW-0378">Hydrolase</keyword>
<name>A0ABY5VHU8_9FIRM</name>